<sequence>MALSEREQRLLEEMERNLYNNEADVVTTLGVSRNLNYRAMAIGAIVALGGLITMLLGVNSDLTVVGIVGFAIMFTGVMVAVAIPGKPVEGRSGSPARKSPSGSSGSFMDQMNQRWERRNNGEPL</sequence>
<dbReference type="Pfam" id="PF11239">
    <property type="entry name" value="DUF3040"/>
    <property type="match status" value="1"/>
</dbReference>
<dbReference type="EMBL" id="CAEZTM010000001">
    <property type="protein sequence ID" value="CAB4560276.1"/>
    <property type="molecule type" value="Genomic_DNA"/>
</dbReference>
<keyword evidence="2" id="KW-1133">Transmembrane helix</keyword>
<keyword evidence="2" id="KW-0812">Transmembrane</keyword>
<feature type="region of interest" description="Disordered" evidence="1">
    <location>
        <begin position="86"/>
        <end position="124"/>
    </location>
</feature>
<accession>A0A6J6DAE6</accession>
<dbReference type="AlphaFoldDB" id="A0A6J6DAE6"/>
<proteinExistence type="predicted"/>
<feature type="compositionally biased region" description="Basic and acidic residues" evidence="1">
    <location>
        <begin position="114"/>
        <end position="124"/>
    </location>
</feature>
<feature type="compositionally biased region" description="Polar residues" evidence="1">
    <location>
        <begin position="100"/>
        <end position="113"/>
    </location>
</feature>
<feature type="transmembrane region" description="Helical" evidence="2">
    <location>
        <begin position="64"/>
        <end position="83"/>
    </location>
</feature>
<keyword evidence="2" id="KW-0472">Membrane</keyword>
<evidence type="ECO:0000313" key="3">
    <source>
        <dbReference type="EMBL" id="CAB4560276.1"/>
    </source>
</evidence>
<evidence type="ECO:0000313" key="4">
    <source>
        <dbReference type="EMBL" id="CAB4646612.1"/>
    </source>
</evidence>
<gene>
    <name evidence="3" type="ORF">UFOPK1684_00026</name>
    <name evidence="4" type="ORF">UFOPK2158_00964</name>
</gene>
<dbReference type="EMBL" id="CAEZVY010000099">
    <property type="protein sequence ID" value="CAB4646612.1"/>
    <property type="molecule type" value="Genomic_DNA"/>
</dbReference>
<evidence type="ECO:0000256" key="1">
    <source>
        <dbReference type="SAM" id="MobiDB-lite"/>
    </source>
</evidence>
<feature type="transmembrane region" description="Helical" evidence="2">
    <location>
        <begin position="39"/>
        <end position="58"/>
    </location>
</feature>
<reference evidence="3" key="1">
    <citation type="submission" date="2020-05" db="EMBL/GenBank/DDBJ databases">
        <authorList>
            <person name="Chiriac C."/>
            <person name="Salcher M."/>
            <person name="Ghai R."/>
            <person name="Kavagutti S V."/>
        </authorList>
    </citation>
    <scope>NUCLEOTIDE SEQUENCE</scope>
</reference>
<dbReference type="InterPro" id="IPR021401">
    <property type="entry name" value="DUF3040"/>
</dbReference>
<protein>
    <submittedName>
        <fullName evidence="3">Unannotated protein</fullName>
    </submittedName>
</protein>
<organism evidence="3">
    <name type="scientific">freshwater metagenome</name>
    <dbReference type="NCBI Taxonomy" id="449393"/>
    <lineage>
        <taxon>unclassified sequences</taxon>
        <taxon>metagenomes</taxon>
        <taxon>ecological metagenomes</taxon>
    </lineage>
</organism>
<name>A0A6J6DAE6_9ZZZZ</name>
<evidence type="ECO:0000256" key="2">
    <source>
        <dbReference type="SAM" id="Phobius"/>
    </source>
</evidence>